<dbReference type="InterPro" id="IPR057196">
    <property type="entry name" value="DUF7874"/>
</dbReference>
<name>A0AAV0J7C4_9ROSI</name>
<gene>
    <name evidence="1" type="ORF">LITE_LOCUS12996</name>
    <name evidence="2" type="ORF">LITE_LOCUS13090</name>
</gene>
<dbReference type="Pfam" id="PF25284">
    <property type="entry name" value="DUF7874"/>
    <property type="match status" value="1"/>
</dbReference>
<protein>
    <recommendedName>
        <fullName evidence="4">Transmembrane protein</fullName>
    </recommendedName>
</protein>
<dbReference type="Proteomes" id="UP001154282">
    <property type="component" value="Unassembled WGS sequence"/>
</dbReference>
<dbReference type="AlphaFoldDB" id="A0AAV0J7C4"/>
<evidence type="ECO:0000313" key="2">
    <source>
        <dbReference type="EMBL" id="CAI0406090.1"/>
    </source>
</evidence>
<dbReference type="PANTHER" id="PTHR37216">
    <property type="entry name" value="EXPRESSED PROTEIN"/>
    <property type="match status" value="1"/>
</dbReference>
<comment type="caution">
    <text evidence="1">The sequence shown here is derived from an EMBL/GenBank/DDBJ whole genome shotgun (WGS) entry which is preliminary data.</text>
</comment>
<evidence type="ECO:0000313" key="1">
    <source>
        <dbReference type="EMBL" id="CAI0405818.1"/>
    </source>
</evidence>
<keyword evidence="3" id="KW-1185">Reference proteome</keyword>
<reference evidence="1" key="1">
    <citation type="submission" date="2022-08" db="EMBL/GenBank/DDBJ databases">
        <authorList>
            <person name="Gutierrez-Valencia J."/>
        </authorList>
    </citation>
    <scope>NUCLEOTIDE SEQUENCE</scope>
</reference>
<dbReference type="PANTHER" id="PTHR37216:SF1">
    <property type="entry name" value="EXPRESSED PROTEIN"/>
    <property type="match status" value="1"/>
</dbReference>
<dbReference type="EMBL" id="CAMGYJ010000004">
    <property type="protein sequence ID" value="CAI0405818.1"/>
    <property type="molecule type" value="Genomic_DNA"/>
</dbReference>
<evidence type="ECO:0000313" key="3">
    <source>
        <dbReference type="Proteomes" id="UP001154282"/>
    </source>
</evidence>
<dbReference type="EMBL" id="CAMGYJ010000004">
    <property type="protein sequence ID" value="CAI0406090.1"/>
    <property type="molecule type" value="Genomic_DNA"/>
</dbReference>
<accession>A0AAV0J7C4</accession>
<proteinExistence type="predicted"/>
<organism evidence="1 3">
    <name type="scientific">Linum tenue</name>
    <dbReference type="NCBI Taxonomy" id="586396"/>
    <lineage>
        <taxon>Eukaryota</taxon>
        <taxon>Viridiplantae</taxon>
        <taxon>Streptophyta</taxon>
        <taxon>Embryophyta</taxon>
        <taxon>Tracheophyta</taxon>
        <taxon>Spermatophyta</taxon>
        <taxon>Magnoliopsida</taxon>
        <taxon>eudicotyledons</taxon>
        <taxon>Gunneridae</taxon>
        <taxon>Pentapetalae</taxon>
        <taxon>rosids</taxon>
        <taxon>fabids</taxon>
        <taxon>Malpighiales</taxon>
        <taxon>Linaceae</taxon>
        <taxon>Linum</taxon>
    </lineage>
</organism>
<sequence length="164" mass="18320">MGQSMMKLAPGSEHNKDKDIAAAIEECYDKYFTDTNQELGSADFYAAVCKTVEEINKKLNSTQFRVPDKEKLKQVYNAHYKDDSKNKKKKALSREEFQKVLEEIIIGAGFTGFGSKNIFLYIFGVPAAALFIKQRIAPTAVPNDVFIPGITSATVFLLAKLNKI</sequence>
<evidence type="ECO:0008006" key="4">
    <source>
        <dbReference type="Google" id="ProtNLM"/>
    </source>
</evidence>